<dbReference type="CDD" id="cd04301">
    <property type="entry name" value="NAT_SF"/>
    <property type="match status" value="1"/>
</dbReference>
<organism evidence="4 5">
    <name type="scientific">Candidatus Anaerotruncus excrementipullorum</name>
    <dbReference type="NCBI Taxonomy" id="2838465"/>
    <lineage>
        <taxon>Bacteria</taxon>
        <taxon>Bacillati</taxon>
        <taxon>Bacillota</taxon>
        <taxon>Clostridia</taxon>
        <taxon>Eubacteriales</taxon>
        <taxon>Oscillospiraceae</taxon>
        <taxon>Anaerotruncus</taxon>
    </lineage>
</organism>
<evidence type="ECO:0000313" key="5">
    <source>
        <dbReference type="Proteomes" id="UP000886800"/>
    </source>
</evidence>
<dbReference type="InterPro" id="IPR050680">
    <property type="entry name" value="YpeA/RimI_acetyltransf"/>
</dbReference>
<dbReference type="GO" id="GO:0016747">
    <property type="term" value="F:acyltransferase activity, transferring groups other than amino-acyl groups"/>
    <property type="evidence" value="ECO:0007669"/>
    <property type="project" value="InterPro"/>
</dbReference>
<sequence>MVFRKAAAADLDGVEDSYGEFFDHEETHHPWTVWKRGVYPTRQTAQQSLEAGSLYVLEEDGRILASVILNRDQPPEYAQIPWSCPAGPGEALVIHTLCVRPSLAGQGLGTLIVHRAMEEARQLGCKAIRLDTGGQNQPAVGLYTKLGFRLVSAGEILLDGQIAHPGHVFM</sequence>
<comment type="caution">
    <text evidence="4">The sequence shown here is derived from an EMBL/GenBank/DDBJ whole genome shotgun (WGS) entry which is preliminary data.</text>
</comment>
<feature type="non-terminal residue" evidence="4">
    <location>
        <position position="170"/>
    </location>
</feature>
<keyword evidence="1" id="KW-0808">Transferase</keyword>
<dbReference type="Proteomes" id="UP000886800">
    <property type="component" value="Unassembled WGS sequence"/>
</dbReference>
<dbReference type="PROSITE" id="PS51186">
    <property type="entry name" value="GNAT"/>
    <property type="match status" value="1"/>
</dbReference>
<gene>
    <name evidence="4" type="ORF">H9736_00220</name>
</gene>
<reference evidence="4" key="2">
    <citation type="submission" date="2021-04" db="EMBL/GenBank/DDBJ databases">
        <authorList>
            <person name="Gilroy R."/>
        </authorList>
    </citation>
    <scope>NUCLEOTIDE SEQUENCE</scope>
    <source>
        <strain evidence="4">CHK188-5543</strain>
    </source>
</reference>
<dbReference type="EMBL" id="DXES01000004">
    <property type="protein sequence ID" value="HIX64650.1"/>
    <property type="molecule type" value="Genomic_DNA"/>
</dbReference>
<name>A0A9D1WPZ2_9FIRM</name>
<dbReference type="PANTHER" id="PTHR43420">
    <property type="entry name" value="ACETYLTRANSFERASE"/>
    <property type="match status" value="1"/>
</dbReference>
<evidence type="ECO:0000313" key="4">
    <source>
        <dbReference type="EMBL" id="HIX64650.1"/>
    </source>
</evidence>
<dbReference type="Gene3D" id="3.40.630.30">
    <property type="match status" value="1"/>
</dbReference>
<feature type="domain" description="N-acetyltransferase" evidence="3">
    <location>
        <begin position="1"/>
        <end position="170"/>
    </location>
</feature>
<keyword evidence="2" id="KW-0012">Acyltransferase</keyword>
<evidence type="ECO:0000256" key="1">
    <source>
        <dbReference type="ARBA" id="ARBA00022679"/>
    </source>
</evidence>
<proteinExistence type="predicted"/>
<accession>A0A9D1WPZ2</accession>
<dbReference type="Pfam" id="PF00583">
    <property type="entry name" value="Acetyltransf_1"/>
    <property type="match status" value="1"/>
</dbReference>
<dbReference type="AlphaFoldDB" id="A0A9D1WPZ2"/>
<reference evidence="4" key="1">
    <citation type="journal article" date="2021" name="PeerJ">
        <title>Extensive microbial diversity within the chicken gut microbiome revealed by metagenomics and culture.</title>
        <authorList>
            <person name="Gilroy R."/>
            <person name="Ravi A."/>
            <person name="Getino M."/>
            <person name="Pursley I."/>
            <person name="Horton D.L."/>
            <person name="Alikhan N.F."/>
            <person name="Baker D."/>
            <person name="Gharbi K."/>
            <person name="Hall N."/>
            <person name="Watson M."/>
            <person name="Adriaenssens E.M."/>
            <person name="Foster-Nyarko E."/>
            <person name="Jarju S."/>
            <person name="Secka A."/>
            <person name="Antonio M."/>
            <person name="Oren A."/>
            <person name="Chaudhuri R.R."/>
            <person name="La Ragione R."/>
            <person name="Hildebrand F."/>
            <person name="Pallen M.J."/>
        </authorList>
    </citation>
    <scope>NUCLEOTIDE SEQUENCE</scope>
    <source>
        <strain evidence="4">CHK188-5543</strain>
    </source>
</reference>
<protein>
    <submittedName>
        <fullName evidence="4">GNAT family N-acetyltransferase</fullName>
    </submittedName>
</protein>
<dbReference type="InterPro" id="IPR000182">
    <property type="entry name" value="GNAT_dom"/>
</dbReference>
<evidence type="ECO:0000256" key="2">
    <source>
        <dbReference type="ARBA" id="ARBA00023315"/>
    </source>
</evidence>
<dbReference type="InterPro" id="IPR016181">
    <property type="entry name" value="Acyl_CoA_acyltransferase"/>
</dbReference>
<evidence type="ECO:0000259" key="3">
    <source>
        <dbReference type="PROSITE" id="PS51186"/>
    </source>
</evidence>
<dbReference type="SUPFAM" id="SSF55729">
    <property type="entry name" value="Acyl-CoA N-acyltransferases (Nat)"/>
    <property type="match status" value="1"/>
</dbReference>